<name>A0AA36DT57_CYLNA</name>
<protein>
    <recommendedName>
        <fullName evidence="3">Cofactor of BRCA1</fullName>
    </recommendedName>
</protein>
<gene>
    <name evidence="1" type="ORF">CYNAS_LOCUS3585</name>
</gene>
<accession>A0AA36DT57</accession>
<evidence type="ECO:0008006" key="3">
    <source>
        <dbReference type="Google" id="ProtNLM"/>
    </source>
</evidence>
<dbReference type="AlphaFoldDB" id="A0AA36DT57"/>
<dbReference type="GO" id="GO:0032021">
    <property type="term" value="C:NELF complex"/>
    <property type="evidence" value="ECO:0007669"/>
    <property type="project" value="TreeGrafter"/>
</dbReference>
<keyword evidence="2" id="KW-1185">Reference proteome</keyword>
<dbReference type="Proteomes" id="UP001176961">
    <property type="component" value="Unassembled WGS sequence"/>
</dbReference>
<evidence type="ECO:0000313" key="2">
    <source>
        <dbReference type="Proteomes" id="UP001176961"/>
    </source>
</evidence>
<dbReference type="EMBL" id="CATQJL010000001">
    <property type="protein sequence ID" value="CAJ0591602.1"/>
    <property type="molecule type" value="Genomic_DNA"/>
</dbReference>
<evidence type="ECO:0000313" key="1">
    <source>
        <dbReference type="EMBL" id="CAJ0591602.1"/>
    </source>
</evidence>
<dbReference type="InterPro" id="IPR010405">
    <property type="entry name" value="COBRA1"/>
</dbReference>
<proteinExistence type="predicted"/>
<dbReference type="GO" id="GO:0034244">
    <property type="term" value="P:negative regulation of transcription elongation by RNA polymerase II"/>
    <property type="evidence" value="ECO:0007669"/>
    <property type="project" value="TreeGrafter"/>
</dbReference>
<organism evidence="1 2">
    <name type="scientific">Cylicocyclus nassatus</name>
    <name type="common">Nematode worm</name>
    <dbReference type="NCBI Taxonomy" id="53992"/>
    <lineage>
        <taxon>Eukaryota</taxon>
        <taxon>Metazoa</taxon>
        <taxon>Ecdysozoa</taxon>
        <taxon>Nematoda</taxon>
        <taxon>Chromadorea</taxon>
        <taxon>Rhabditida</taxon>
        <taxon>Rhabditina</taxon>
        <taxon>Rhabditomorpha</taxon>
        <taxon>Strongyloidea</taxon>
        <taxon>Strongylidae</taxon>
        <taxon>Cylicocyclus</taxon>
    </lineage>
</organism>
<comment type="caution">
    <text evidence="1">The sequence shown here is derived from an EMBL/GenBank/DDBJ whole genome shotgun (WGS) entry which is preliminary data.</text>
</comment>
<dbReference type="PANTHER" id="PTHR13503">
    <property type="entry name" value="NEGATIVE ELONGATION FACTOR COMPLEX MEMBER B"/>
    <property type="match status" value="1"/>
</dbReference>
<sequence length="575" mass="65970">MDTLPPALQLLDLHKVKRKDLYEQAAFDLSERVVARIRALGENGSPESIKKLEDQLEKCFEMFPLPQFRDIVLENLKQLPKIPDKYLDTIMKDRNFYDACPLTVQQQIWLRNNDLFVEAFSPLIESYLKRKQDLLLSVEPSNTNFFTFETTKARRQWKEIKDLVQSCGTHEELFKSMTTYIRELFASTGDSMLCSLRYELIMAAHDAGIESLVKSDPCHDFAWCLEACMRDKHLESHQTARLRHMLDAFLKSPIESIVDLAMIAGDVHVTHFFCSLAVKKLRDSGGTHLPRDMPSVVVMMRVLSFGCAAKDLVSKKIQPNEIFDLVFVNRFLPEFQALMVEDCTRAEMLRNKKDEEELDVSNLLTKPSEQIITFLKASRLAALLWYHCCLDMLPSKKRIGDLRGLARYVEVLPLLRDNIVCSGVWCHLIFHRLIYSNQYEAALAEPTIYAAIIDKLLLKNLLADRCVKYQLYKLISQIGFIWGQPHCMTIMRDFDVEFFKSANHPDMDFIEEYNKLRERIIPKPFEGADVEMEQVPPPKALPVVQVPPVPSLGPASPAGVPHYSIFAPPGAHHPI</sequence>
<dbReference type="Pfam" id="PF06209">
    <property type="entry name" value="COBRA1"/>
    <property type="match status" value="1"/>
</dbReference>
<dbReference type="PANTHER" id="PTHR13503:SF3">
    <property type="entry name" value="NEGATIVE ELONGATION FACTOR B"/>
    <property type="match status" value="1"/>
</dbReference>
<reference evidence="1" key="1">
    <citation type="submission" date="2023-07" db="EMBL/GenBank/DDBJ databases">
        <authorList>
            <consortium name="CYATHOMIX"/>
        </authorList>
    </citation>
    <scope>NUCLEOTIDE SEQUENCE</scope>
    <source>
        <strain evidence="1">N/A</strain>
    </source>
</reference>